<evidence type="ECO:0000256" key="1">
    <source>
        <dbReference type="ARBA" id="ARBA00023015"/>
    </source>
</evidence>
<dbReference type="InterPro" id="IPR036390">
    <property type="entry name" value="WH_DNA-bd_sf"/>
</dbReference>
<dbReference type="PRINTS" id="PR00778">
    <property type="entry name" value="HTHARSR"/>
</dbReference>
<dbReference type="AlphaFoldDB" id="A0A448TGV1"/>
<proteinExistence type="predicted"/>
<evidence type="ECO:0000259" key="4">
    <source>
        <dbReference type="PROSITE" id="PS50987"/>
    </source>
</evidence>
<dbReference type="NCBIfam" id="NF033788">
    <property type="entry name" value="HTH_metalloreg"/>
    <property type="match status" value="1"/>
</dbReference>
<dbReference type="GeneID" id="84573005"/>
<evidence type="ECO:0000313" key="6">
    <source>
        <dbReference type="Proteomes" id="UP000249886"/>
    </source>
</evidence>
<keyword evidence="2" id="KW-0238">DNA-binding</keyword>
<comment type="caution">
    <text evidence="5">The sequence shown here is derived from an EMBL/GenBank/DDBJ whole genome shotgun (WGS) entry which is preliminary data.</text>
</comment>
<dbReference type="Gene3D" id="1.10.10.10">
    <property type="entry name" value="Winged helix-like DNA-binding domain superfamily/Winged helix DNA-binding domain"/>
    <property type="match status" value="1"/>
</dbReference>
<feature type="domain" description="HTH arsR-type" evidence="4">
    <location>
        <begin position="12"/>
        <end position="104"/>
    </location>
</feature>
<dbReference type="CDD" id="cd00090">
    <property type="entry name" value="HTH_ARSR"/>
    <property type="match status" value="1"/>
</dbReference>
<dbReference type="RefSeq" id="WP_005523995.1">
    <property type="nucleotide sequence ID" value="NZ_CAJPQJ010000006.1"/>
</dbReference>
<dbReference type="PANTHER" id="PTHR33154:SF18">
    <property type="entry name" value="ARSENICAL RESISTANCE OPERON REPRESSOR"/>
    <property type="match status" value="1"/>
</dbReference>
<evidence type="ECO:0000256" key="3">
    <source>
        <dbReference type="ARBA" id="ARBA00023163"/>
    </source>
</evidence>
<name>A0A448TGV1_9CORY</name>
<keyword evidence="1" id="KW-0805">Transcription regulation</keyword>
<dbReference type="InterPro" id="IPR036388">
    <property type="entry name" value="WH-like_DNA-bd_sf"/>
</dbReference>
<dbReference type="GO" id="GO:0003677">
    <property type="term" value="F:DNA binding"/>
    <property type="evidence" value="ECO:0007669"/>
    <property type="project" value="UniProtKB-KW"/>
</dbReference>
<evidence type="ECO:0000313" key="5">
    <source>
        <dbReference type="EMBL" id="SPW24198.1"/>
    </source>
</evidence>
<dbReference type="GO" id="GO:0003700">
    <property type="term" value="F:DNA-binding transcription factor activity"/>
    <property type="evidence" value="ECO:0007669"/>
    <property type="project" value="InterPro"/>
</dbReference>
<dbReference type="InterPro" id="IPR051081">
    <property type="entry name" value="HTH_MetalResp_TranReg"/>
</dbReference>
<keyword evidence="3" id="KW-0804">Transcription</keyword>
<dbReference type="EMBL" id="UARK01000001">
    <property type="protein sequence ID" value="SPW24198.1"/>
    <property type="molecule type" value="Genomic_DNA"/>
</dbReference>
<dbReference type="Pfam" id="PF01022">
    <property type="entry name" value="HTH_5"/>
    <property type="match status" value="1"/>
</dbReference>
<dbReference type="PANTHER" id="PTHR33154">
    <property type="entry name" value="TRANSCRIPTIONAL REGULATOR, ARSR FAMILY"/>
    <property type="match status" value="1"/>
</dbReference>
<protein>
    <submittedName>
        <fullName evidence="5">ArsR-family transcriptional regulator</fullName>
    </submittedName>
</protein>
<dbReference type="InterPro" id="IPR001845">
    <property type="entry name" value="HTH_ArsR_DNA-bd_dom"/>
</dbReference>
<accession>A0A448TGV1</accession>
<evidence type="ECO:0000256" key="2">
    <source>
        <dbReference type="ARBA" id="ARBA00023125"/>
    </source>
</evidence>
<dbReference type="PROSITE" id="PS50987">
    <property type="entry name" value="HTH_ARSR_2"/>
    <property type="match status" value="1"/>
</dbReference>
<organism evidence="5 6">
    <name type="scientific">Corynebacterium matruchotii</name>
    <dbReference type="NCBI Taxonomy" id="43768"/>
    <lineage>
        <taxon>Bacteria</taxon>
        <taxon>Bacillati</taxon>
        <taxon>Actinomycetota</taxon>
        <taxon>Actinomycetes</taxon>
        <taxon>Mycobacteriales</taxon>
        <taxon>Corynebacteriaceae</taxon>
        <taxon>Corynebacterium</taxon>
    </lineage>
</organism>
<dbReference type="InterPro" id="IPR011991">
    <property type="entry name" value="ArsR-like_HTH"/>
</dbReference>
<dbReference type="Proteomes" id="UP000249886">
    <property type="component" value="Unassembled WGS sequence"/>
</dbReference>
<dbReference type="SMART" id="SM00418">
    <property type="entry name" value="HTH_ARSR"/>
    <property type="match status" value="1"/>
</dbReference>
<sequence>MRSSLVVSECDNAPLQRLKATQLFKTLSDPTRLQILYILAQNQGTNICAIELSDALKVSPPTVTHHMKKLMDTNLVTRHKTGKWAYYKLVPDTFRRVHRLIDSL</sequence>
<gene>
    <name evidence="5" type="primary">glyR</name>
    <name evidence="5" type="ORF">NCTC10254_00568</name>
</gene>
<dbReference type="SUPFAM" id="SSF46785">
    <property type="entry name" value="Winged helix' DNA-binding domain"/>
    <property type="match status" value="1"/>
</dbReference>
<reference evidence="5 6" key="1">
    <citation type="submission" date="2018-06" db="EMBL/GenBank/DDBJ databases">
        <authorList>
            <consortium name="Pathogen Informatics"/>
            <person name="Doyle S."/>
        </authorList>
    </citation>
    <scope>NUCLEOTIDE SEQUENCE [LARGE SCALE GENOMIC DNA]</scope>
    <source>
        <strain evidence="5 6">NCTC10254</strain>
    </source>
</reference>